<proteinExistence type="predicted"/>
<evidence type="ECO:0000256" key="1">
    <source>
        <dbReference type="SAM" id="MobiDB-lite"/>
    </source>
</evidence>
<keyword evidence="2" id="KW-1185">Reference proteome</keyword>
<name>A0A1I8IJ30_9PLAT</name>
<feature type="compositionally biased region" description="Basic residues" evidence="1">
    <location>
        <begin position="34"/>
        <end position="43"/>
    </location>
</feature>
<dbReference type="WBParaSite" id="maker-uti_cns_0013052-snap-gene-0.5-mRNA-1">
    <property type="protein sequence ID" value="maker-uti_cns_0013052-snap-gene-0.5-mRNA-1"/>
    <property type="gene ID" value="maker-uti_cns_0013052-snap-gene-0.5"/>
</dbReference>
<evidence type="ECO:0000313" key="3">
    <source>
        <dbReference type="WBParaSite" id="maker-uti_cns_0013052-snap-gene-0.5-mRNA-1"/>
    </source>
</evidence>
<feature type="compositionally biased region" description="Basic residues" evidence="1">
    <location>
        <begin position="161"/>
        <end position="172"/>
    </location>
</feature>
<dbReference type="AlphaFoldDB" id="A0A1I8IJ30"/>
<feature type="region of interest" description="Disordered" evidence="1">
    <location>
        <begin position="161"/>
        <end position="189"/>
    </location>
</feature>
<protein>
    <submittedName>
        <fullName evidence="3">Uncharacterized protein</fullName>
    </submittedName>
</protein>
<accession>A0A1I8IJ30</accession>
<feature type="region of interest" description="Disordered" evidence="1">
    <location>
        <begin position="19"/>
        <end position="107"/>
    </location>
</feature>
<evidence type="ECO:0000313" key="2">
    <source>
        <dbReference type="Proteomes" id="UP000095280"/>
    </source>
</evidence>
<organism evidence="2 3">
    <name type="scientific">Macrostomum lignano</name>
    <dbReference type="NCBI Taxonomy" id="282301"/>
    <lineage>
        <taxon>Eukaryota</taxon>
        <taxon>Metazoa</taxon>
        <taxon>Spiralia</taxon>
        <taxon>Lophotrochozoa</taxon>
        <taxon>Platyhelminthes</taxon>
        <taxon>Rhabditophora</taxon>
        <taxon>Macrostomorpha</taxon>
        <taxon>Macrostomida</taxon>
        <taxon>Macrostomidae</taxon>
        <taxon>Macrostomum</taxon>
    </lineage>
</organism>
<feature type="compositionally biased region" description="Basic and acidic residues" evidence="1">
    <location>
        <begin position="61"/>
        <end position="78"/>
    </location>
</feature>
<sequence>DACNFPVSVTNQKSNCRYADAEGGLPVAPGGSRQRPRPVRLHAQRAAELRGPEGGPHRRHDSHDRAEARHARPEECPDQHLAQAHPGVQHRQPHEQQRQHHRGSAAVHRADDQLLRVLQAAHQRVQLRLCHQWRRLLLLRGLPEPRSPEPVAGQRLLHPRHHRARVHARPRLPPRADAHGPRQLPHHRLGQHPDRLLLGLLQVQGQRVRHLLRLQELHAVPVHRLRLPPWRPRDAASGQRRHRPGRLLQHVGQRRLQDPQGLRLRLSCQYRHPIRAIL</sequence>
<dbReference type="Proteomes" id="UP000095280">
    <property type="component" value="Unplaced"/>
</dbReference>
<reference evidence="3" key="1">
    <citation type="submission" date="2016-11" db="UniProtKB">
        <authorList>
            <consortium name="WormBaseParasite"/>
        </authorList>
    </citation>
    <scope>IDENTIFICATION</scope>
</reference>